<reference evidence="1 2" key="1">
    <citation type="submission" date="2016-04" db="EMBL/GenBank/DDBJ databases">
        <title>Genome analyses suggest a sexual origin of heterokaryosis in a supposedly ancient asexual fungus.</title>
        <authorList>
            <person name="Ropars J."/>
            <person name="Sedzielewska K."/>
            <person name="Noel J."/>
            <person name="Charron P."/>
            <person name="Farinelli L."/>
            <person name="Marton T."/>
            <person name="Kruger M."/>
            <person name="Pelin A."/>
            <person name="Brachmann A."/>
            <person name="Corradi N."/>
        </authorList>
    </citation>
    <scope>NUCLEOTIDE SEQUENCE [LARGE SCALE GENOMIC DNA]</scope>
    <source>
        <strain evidence="1 2">C2</strain>
    </source>
</reference>
<dbReference type="VEuPathDB" id="FungiDB:RhiirA1_403648"/>
<evidence type="ECO:0000313" key="2">
    <source>
        <dbReference type="Proteomes" id="UP000233469"/>
    </source>
</evidence>
<evidence type="ECO:0000313" key="1">
    <source>
        <dbReference type="EMBL" id="PKK64058.1"/>
    </source>
</evidence>
<protein>
    <submittedName>
        <fullName evidence="1">Uncharacterized protein</fullName>
    </submittedName>
</protein>
<dbReference type="VEuPathDB" id="FungiDB:FUN_009380"/>
<reference evidence="1 2" key="2">
    <citation type="submission" date="2017-10" db="EMBL/GenBank/DDBJ databases">
        <title>Extensive intraspecific genome diversity in a model arbuscular mycorrhizal fungus.</title>
        <authorList>
            <person name="Chen E.C.H."/>
            <person name="Morin E."/>
            <person name="Baudet D."/>
            <person name="Noel J."/>
            <person name="Ndikumana S."/>
            <person name="Charron P."/>
            <person name="St-Onge C."/>
            <person name="Giorgi J."/>
            <person name="Grigoriev I.V."/>
            <person name="Roux C."/>
            <person name="Martin F.M."/>
            <person name="Corradi N."/>
        </authorList>
    </citation>
    <scope>NUCLEOTIDE SEQUENCE [LARGE SCALE GENOMIC DNA]</scope>
    <source>
        <strain evidence="1 2">C2</strain>
    </source>
</reference>
<proteinExistence type="predicted"/>
<dbReference type="EMBL" id="LLXL01001514">
    <property type="protein sequence ID" value="PKK64058.1"/>
    <property type="molecule type" value="Genomic_DNA"/>
</dbReference>
<sequence>MVAHYEKPLVNKEMDTCLPKEPTPEVSPVNIPDSQFEQCKPICKINDAVSKLPVSSKTSEKREIDTFLNNVNKKKDLTVASLSYNSEKDDWMISEISEKFKKTVPLNGMLALFQIAEGKLNQKLCAI</sequence>
<organism evidence="1 2">
    <name type="scientific">Rhizophagus irregularis</name>
    <dbReference type="NCBI Taxonomy" id="588596"/>
    <lineage>
        <taxon>Eukaryota</taxon>
        <taxon>Fungi</taxon>
        <taxon>Fungi incertae sedis</taxon>
        <taxon>Mucoromycota</taxon>
        <taxon>Glomeromycotina</taxon>
        <taxon>Glomeromycetes</taxon>
        <taxon>Glomerales</taxon>
        <taxon>Glomeraceae</taxon>
        <taxon>Rhizophagus</taxon>
    </lineage>
</organism>
<gene>
    <name evidence="1" type="ORF">RhiirC2_788006</name>
</gene>
<dbReference type="AlphaFoldDB" id="A0A2N1MR31"/>
<dbReference type="Proteomes" id="UP000233469">
    <property type="component" value="Unassembled WGS sequence"/>
</dbReference>
<comment type="caution">
    <text evidence="1">The sequence shown here is derived from an EMBL/GenBank/DDBJ whole genome shotgun (WGS) entry which is preliminary data.</text>
</comment>
<name>A0A2N1MR31_9GLOM</name>
<accession>A0A2N1MR31</accession>